<feature type="non-terminal residue" evidence="1">
    <location>
        <position position="47"/>
    </location>
</feature>
<evidence type="ECO:0000313" key="1">
    <source>
        <dbReference type="EMBL" id="MBA0776621.1"/>
    </source>
</evidence>
<reference evidence="1 2" key="1">
    <citation type="journal article" date="2019" name="Genome Biol. Evol.">
        <title>Insights into the evolution of the New World diploid cottons (Gossypium, subgenus Houzingenia) based on genome sequencing.</title>
        <authorList>
            <person name="Grover C.E."/>
            <person name="Arick M.A. 2nd"/>
            <person name="Thrash A."/>
            <person name="Conover J.L."/>
            <person name="Sanders W.S."/>
            <person name="Peterson D.G."/>
            <person name="Frelichowski J.E."/>
            <person name="Scheffler J.A."/>
            <person name="Scheffler B.E."/>
            <person name="Wendel J.F."/>
        </authorList>
    </citation>
    <scope>NUCLEOTIDE SEQUENCE [LARGE SCALE GENOMIC DNA]</scope>
    <source>
        <strain evidence="1">8</strain>
        <tissue evidence="1">Leaf</tissue>
    </source>
</reference>
<keyword evidence="2" id="KW-1185">Reference proteome</keyword>
<comment type="caution">
    <text evidence="1">The sequence shown here is derived from an EMBL/GenBank/DDBJ whole genome shotgun (WGS) entry which is preliminary data.</text>
</comment>
<dbReference type="AlphaFoldDB" id="A0A7J9EUR1"/>
<dbReference type="EMBL" id="JABEZW010000009">
    <property type="protein sequence ID" value="MBA0776621.1"/>
    <property type="molecule type" value="Genomic_DNA"/>
</dbReference>
<sequence length="47" mass="5025">MKSSKAPFVGPNNFPLLENQKKMYTDGAVKADLGIATVGGVMRDRNG</sequence>
<organism evidence="1 2">
    <name type="scientific">Gossypium trilobum</name>
    <dbReference type="NCBI Taxonomy" id="34281"/>
    <lineage>
        <taxon>Eukaryota</taxon>
        <taxon>Viridiplantae</taxon>
        <taxon>Streptophyta</taxon>
        <taxon>Embryophyta</taxon>
        <taxon>Tracheophyta</taxon>
        <taxon>Spermatophyta</taxon>
        <taxon>Magnoliopsida</taxon>
        <taxon>eudicotyledons</taxon>
        <taxon>Gunneridae</taxon>
        <taxon>Pentapetalae</taxon>
        <taxon>rosids</taxon>
        <taxon>malvids</taxon>
        <taxon>Malvales</taxon>
        <taxon>Malvaceae</taxon>
        <taxon>Malvoideae</taxon>
        <taxon>Gossypium</taxon>
    </lineage>
</organism>
<proteinExistence type="predicted"/>
<gene>
    <name evidence="1" type="ORF">Gotri_011588</name>
</gene>
<accession>A0A7J9EUR1</accession>
<evidence type="ECO:0000313" key="2">
    <source>
        <dbReference type="Proteomes" id="UP000593568"/>
    </source>
</evidence>
<name>A0A7J9EUR1_9ROSI</name>
<dbReference type="Proteomes" id="UP000593568">
    <property type="component" value="Unassembled WGS sequence"/>
</dbReference>
<protein>
    <submittedName>
        <fullName evidence="1">Uncharacterized protein</fullName>
    </submittedName>
</protein>